<accession>A0ACC2WK93</accession>
<gene>
    <name evidence="1" type="ORF">QFC22_006351</name>
</gene>
<dbReference type="EMBL" id="JASBWU010000027">
    <property type="protein sequence ID" value="KAJ9112057.1"/>
    <property type="molecule type" value="Genomic_DNA"/>
</dbReference>
<protein>
    <submittedName>
        <fullName evidence="1">Uncharacterized protein</fullName>
    </submittedName>
</protein>
<evidence type="ECO:0000313" key="2">
    <source>
        <dbReference type="Proteomes" id="UP001243375"/>
    </source>
</evidence>
<evidence type="ECO:0000313" key="1">
    <source>
        <dbReference type="EMBL" id="KAJ9112057.1"/>
    </source>
</evidence>
<keyword evidence="2" id="KW-1185">Reference proteome</keyword>
<name>A0ACC2WK93_9TREE</name>
<proteinExistence type="predicted"/>
<organism evidence="1 2">
    <name type="scientific">Naganishia vaughanmartiniae</name>
    <dbReference type="NCBI Taxonomy" id="1424756"/>
    <lineage>
        <taxon>Eukaryota</taxon>
        <taxon>Fungi</taxon>
        <taxon>Dikarya</taxon>
        <taxon>Basidiomycota</taxon>
        <taxon>Agaricomycotina</taxon>
        <taxon>Tremellomycetes</taxon>
        <taxon>Filobasidiales</taxon>
        <taxon>Filobasidiaceae</taxon>
        <taxon>Naganishia</taxon>
    </lineage>
</organism>
<reference evidence="1" key="1">
    <citation type="submission" date="2023-04" db="EMBL/GenBank/DDBJ databases">
        <title>Draft Genome sequencing of Naganishia species isolated from polar environments using Oxford Nanopore Technology.</title>
        <authorList>
            <person name="Leo P."/>
            <person name="Venkateswaran K."/>
        </authorList>
    </citation>
    <scope>NUCLEOTIDE SEQUENCE</scope>
    <source>
        <strain evidence="1">MNA-CCFEE 5425</strain>
    </source>
</reference>
<sequence>MGKNKKKSQRTPAVVPPAETAAAPISAGATTPPPIVETKDELPIREEPEVVENLQGGEESVTAGEDSTVQPEIVAEIAPAVDEPENKQEPTSASIPTSPKRPSSLPEPQAEEDLFASVQPTKHDDLFATIGTSHARAEPATQDKVSAQSTPPRESKAEQPAPATPTSPKPPTSTLEAKAEEDLFTAGDATEHDDLFANIAQSHVKTESVTDNQASIHQELSPDDVPAQDNETTTLHSPPTAETEDQAVPSTGEHKVDFAVDMEQDVEGSPVKVHEHDLSAPIAQPADEQPTSQEEAASRSVDRKLEAMSTEQNTKTEPNDDLFGDSSVLDETSFFDQAAPPVVTRTSDEAQPSRSHPEESPVKQETWNIAEETVAEVQDGTDLLFGATTEATEFNIAVEQSHTSPDRKSDSPHPPTAEKDSSDLFGASDAAEPDLFGNAPANHDDEDLFATVVQAEDTDDLFGSSAHDQGEEENLFASRQETEQEPDLFGDAGETGHDLDFITNPAPAAQATEATPKSAEPVKQRVEDMDLDAAGVPQGWVDEQGGWNWYTAEERLDVARGMFGEEQEMETAQQSSTAEPTTNHVDSNPAQNTYAPQQVPSSSSYNPTPHSTYAPPTTTFNYAPTANAATNAPVTYDPYKPAPAAPSTSRSAYSPVSQSSGFNAYQRPITAAPSHGQVNPPARTFSPYDPPAKIVSQAHVFTPPAPVLTAEPAFQPSLRRSATRPIPALTRMKTSTAYDPPMIPVTKAMSRPASAAPVITPFAPFGLPGSVSTPSVGTDHRPPPGVTPPPPSGPPKGPSRVTSPASIAGHNMARPPQRQSQPVPALVPHPPTPNAYDPPTLPAMPNRPASRVAAAALGMGGAPAVASPVGQQAPLPPPPISRSVSAMNPPPRAPASATRSPQVRSQTQLPLQPVLGNYEHPPSQPAPPAVNAYSPAHANHGLPPQHMSLPRPAKAAPPTVSQPPQYGQPPRASSPAFHGIPPSHYQPPPFSRPSSGMNGVVHRPASRNATVASYPNENHARQSLDHQRDPEELQEQFEPEQGEEEQREPSTGEDDFDPEGGAFDEEEEEEKSQAIEYSYAQSTSRVRPTLGHDTFAPPSKSAHQRQPLSTGDDQISDPYAPQTLLTSNTPPAQTSARPVTAPYAGYASDLYTPHSRTSQSYVPVSTHQTHMPFAGPSSPAVNTPSVPAEPYSHSQAKPPSVSAYDPAEAVGQQSADESHLARASPAARRVPCVSFGPHGKLVVAFQRDPEAESSAQVTSLAYGDSSSGLPVHIRRLADSLPPLAEMSGTTQWPGPLLTDPQASKTSTAEKKKRDTLNAFLTERIQEIESGLPYLSASGKDIVTRANQEAIMLLYQVAQLMLKHDGKVFSSDPTAQAELKAILPKLSENVAKSAIPDVVSDRIDAAADMQFLSECLLKGDQQAALTYATERNMWSHALLLAAGIDSATWTSTVSDFVKATVQGAGADDSRAVLATAYSIYGQGGPTVVEQIPDGDLPSIWRNSLATIVASSKPNDATYVIALAEKLKKQGLIEAAHLCYVLSPMIVAWQQSRPDSPITLIGASETDQQTEATLISEIMEYAMWLRPVPKGAETFHGVPHLLQYKVNKAATLFAAGEAALAKRYCEAVIASLRLRKVPDQASQLLKLQLQNLLSQINGEDFSVSSAKGLPKPKLENLGSWFEGTLTKFIAGEESESGNQKAPGHMKKASSGSAGIGPFSHFSAITPEATPSLPSRTMSTYDIPATAYAPPIPRSGSAMSYRPQPASQPPTQQRPTSAMAYGRQETRLSALSQVTAQVNEPAGYEPSGYSPSGYAPVNHGHTAEPAADLGPQQEEEKPSSESYEPVQEEVHAVEIPSWGQSYTFEDGNTQPNADDDASEDAGSFINPMANFITPAVSTHPSAAPTPPIPYRPRTNDVNLEDEEDDDLGLGNASNKKKPAGSAASAPKTSTPTSNYAPPAKENHAVETQTEESEKPKESPKPGATGGSWLGRLWGKGAAEAPTSGPVKAKLGNESSMYYDKELKRWVTKGPGGQPEAPKAAPPPPRTPRPSTPAAASPAAAMPPASRPTSAAPPAFGAGPVRSQTATPAMSGLATPPTRPASSATVGDPPIGNALAPPPARKGTAGKKGIRARYVEIT</sequence>
<comment type="caution">
    <text evidence="1">The sequence shown here is derived from an EMBL/GenBank/DDBJ whole genome shotgun (WGS) entry which is preliminary data.</text>
</comment>
<dbReference type="Proteomes" id="UP001243375">
    <property type="component" value="Unassembled WGS sequence"/>
</dbReference>